<name>A0ABV9MWS6_9ENTE</name>
<dbReference type="EMBL" id="JBHSGS010000063">
    <property type="protein sequence ID" value="MFC4720456.1"/>
    <property type="molecule type" value="Genomic_DNA"/>
</dbReference>
<dbReference type="Gene3D" id="3.30.540.10">
    <property type="entry name" value="Fructose-1,6-Bisphosphatase, subunit A, domain 1"/>
    <property type="match status" value="1"/>
</dbReference>
<dbReference type="Gene3D" id="3.40.190.80">
    <property type="match status" value="1"/>
</dbReference>
<dbReference type="Proteomes" id="UP001595969">
    <property type="component" value="Unassembled WGS sequence"/>
</dbReference>
<dbReference type="PRINTS" id="PR00377">
    <property type="entry name" value="IMPHPHTASES"/>
</dbReference>
<keyword evidence="2" id="KW-1185">Reference proteome</keyword>
<dbReference type="RefSeq" id="WP_204652728.1">
    <property type="nucleotide sequence ID" value="NZ_JAFBFD010000001.1"/>
</dbReference>
<accession>A0ABV9MWS6</accession>
<organism evidence="1 2">
    <name type="scientific">Enterococcus lemanii</name>
    <dbReference type="NCBI Taxonomy" id="1159752"/>
    <lineage>
        <taxon>Bacteria</taxon>
        <taxon>Bacillati</taxon>
        <taxon>Bacillota</taxon>
        <taxon>Bacilli</taxon>
        <taxon>Lactobacillales</taxon>
        <taxon>Enterococcaceae</taxon>
        <taxon>Enterococcus</taxon>
    </lineage>
</organism>
<evidence type="ECO:0000313" key="1">
    <source>
        <dbReference type="EMBL" id="MFC4720456.1"/>
    </source>
</evidence>
<sequence>MQILISEVKSWLLEAGERLKEALLDEKLQVDTKLSRTDLVTNLDKEIQDFLVGKIMTFDPKAKILGEENGQDKLEDFSGRVFVIDPIDGTMNFVLEGENFCIMVAIYEEGKGVLGFIYDVMKNEFLWGGPSIGVYVNEERVQQTKYLSLEEGLLGVNAKMYTHNIGNLQAIGDVSMGIRMCGCAGVEFIHLALGRRAGYISNLAPWDYAAGQILVETLGMTVTKFDGESLNLDEREFCVAAGPAAYTQILKLSLENKEGY</sequence>
<dbReference type="SUPFAM" id="SSF56655">
    <property type="entry name" value="Carbohydrate phosphatase"/>
    <property type="match status" value="1"/>
</dbReference>
<dbReference type="PANTHER" id="PTHR20854">
    <property type="entry name" value="INOSITOL MONOPHOSPHATASE"/>
    <property type="match status" value="1"/>
</dbReference>
<dbReference type="Pfam" id="PF00459">
    <property type="entry name" value="Inositol_P"/>
    <property type="match status" value="1"/>
</dbReference>
<evidence type="ECO:0000313" key="2">
    <source>
        <dbReference type="Proteomes" id="UP001595969"/>
    </source>
</evidence>
<gene>
    <name evidence="1" type="ORF">ACFO5I_12050</name>
</gene>
<dbReference type="CDD" id="cd01637">
    <property type="entry name" value="IMPase_like"/>
    <property type="match status" value="1"/>
</dbReference>
<dbReference type="PANTHER" id="PTHR20854:SF4">
    <property type="entry name" value="INOSITOL-1-MONOPHOSPHATASE-RELATED"/>
    <property type="match status" value="1"/>
</dbReference>
<protein>
    <submittedName>
        <fullName evidence="1">Inositol monophosphatase family protein</fullName>
    </submittedName>
</protein>
<proteinExistence type="predicted"/>
<reference evidence="2" key="1">
    <citation type="journal article" date="2019" name="Int. J. Syst. Evol. Microbiol.">
        <title>The Global Catalogue of Microorganisms (GCM) 10K type strain sequencing project: providing services to taxonomists for standard genome sequencing and annotation.</title>
        <authorList>
            <consortium name="The Broad Institute Genomics Platform"/>
            <consortium name="The Broad Institute Genome Sequencing Center for Infectious Disease"/>
            <person name="Wu L."/>
            <person name="Ma J."/>
        </authorList>
    </citation>
    <scope>NUCLEOTIDE SEQUENCE [LARGE SCALE GENOMIC DNA]</scope>
    <source>
        <strain evidence="2">CGMCC 1.19032</strain>
    </source>
</reference>
<comment type="caution">
    <text evidence="1">The sequence shown here is derived from an EMBL/GenBank/DDBJ whole genome shotgun (WGS) entry which is preliminary data.</text>
</comment>
<dbReference type="InterPro" id="IPR000760">
    <property type="entry name" value="Inositol_monophosphatase-like"/>
</dbReference>